<name>A0ABS9DCC4_9ALTE</name>
<dbReference type="RefSeq" id="WP_235314097.1">
    <property type="nucleotide sequence ID" value="NZ_JAKGAS010000013.1"/>
</dbReference>
<sequence length="115" mass="12619">MTTQNDWISVCSDDDLVLNSGVCALVNDKEVAIFKMKTGSEDKVFAVSNWDPFGKANVLYRGLVGSVDGAEVIIAPLYKQRYNLTTGQCLDDESVKLTVYPVRVEQDKVLLQSAG</sequence>
<evidence type="ECO:0000259" key="7">
    <source>
        <dbReference type="PROSITE" id="PS51296"/>
    </source>
</evidence>
<dbReference type="Pfam" id="PF13806">
    <property type="entry name" value="Rieske_2"/>
    <property type="match status" value="1"/>
</dbReference>
<keyword evidence="3" id="KW-0560">Oxidoreductase</keyword>
<evidence type="ECO:0000313" key="9">
    <source>
        <dbReference type="Proteomes" id="UP001521137"/>
    </source>
</evidence>
<protein>
    <submittedName>
        <fullName evidence="8">Nitrite reductase small subunit NirD</fullName>
    </submittedName>
</protein>
<dbReference type="PANTHER" id="PTHR40562:SF1">
    <property type="entry name" value="NITRITE REDUCTASE (NADH) SMALL SUBUNIT"/>
    <property type="match status" value="1"/>
</dbReference>
<dbReference type="InterPro" id="IPR012748">
    <property type="entry name" value="Rieske-like_NirD"/>
</dbReference>
<gene>
    <name evidence="8" type="primary">nirD</name>
    <name evidence="8" type="ORF">L0668_17890</name>
</gene>
<keyword evidence="1" id="KW-0001">2Fe-2S</keyword>
<keyword evidence="5" id="KW-0411">Iron-sulfur</keyword>
<dbReference type="InterPro" id="IPR036922">
    <property type="entry name" value="Rieske_2Fe-2S_sf"/>
</dbReference>
<dbReference type="InterPro" id="IPR017881">
    <property type="entry name" value="NirD"/>
</dbReference>
<proteinExistence type="predicted"/>
<evidence type="ECO:0000313" key="8">
    <source>
        <dbReference type="EMBL" id="MCF2949995.1"/>
    </source>
</evidence>
<evidence type="ECO:0000256" key="2">
    <source>
        <dbReference type="ARBA" id="ARBA00022723"/>
    </source>
</evidence>
<organism evidence="8 9">
    <name type="scientific">Paraglaciecola algarum</name>
    <dbReference type="NCBI Taxonomy" id="3050085"/>
    <lineage>
        <taxon>Bacteria</taxon>
        <taxon>Pseudomonadati</taxon>
        <taxon>Pseudomonadota</taxon>
        <taxon>Gammaproteobacteria</taxon>
        <taxon>Alteromonadales</taxon>
        <taxon>Alteromonadaceae</taxon>
        <taxon>Paraglaciecola</taxon>
    </lineage>
</organism>
<keyword evidence="2" id="KW-0479">Metal-binding</keyword>
<keyword evidence="6" id="KW-0534">Nitrate assimilation</keyword>
<accession>A0ABS9DCC4</accession>
<evidence type="ECO:0000256" key="1">
    <source>
        <dbReference type="ARBA" id="ARBA00022714"/>
    </source>
</evidence>
<dbReference type="PROSITE" id="PS51296">
    <property type="entry name" value="RIESKE"/>
    <property type="match status" value="1"/>
</dbReference>
<evidence type="ECO:0000256" key="3">
    <source>
        <dbReference type="ARBA" id="ARBA00023002"/>
    </source>
</evidence>
<keyword evidence="9" id="KW-1185">Reference proteome</keyword>
<keyword evidence="4" id="KW-0408">Iron</keyword>
<evidence type="ECO:0000256" key="4">
    <source>
        <dbReference type="ARBA" id="ARBA00023004"/>
    </source>
</evidence>
<dbReference type="SUPFAM" id="SSF50022">
    <property type="entry name" value="ISP domain"/>
    <property type="match status" value="1"/>
</dbReference>
<evidence type="ECO:0000256" key="5">
    <source>
        <dbReference type="ARBA" id="ARBA00023014"/>
    </source>
</evidence>
<dbReference type="NCBIfam" id="TIGR02378">
    <property type="entry name" value="nirD_assim_sml"/>
    <property type="match status" value="1"/>
</dbReference>
<dbReference type="EMBL" id="JAKGAS010000013">
    <property type="protein sequence ID" value="MCF2949995.1"/>
    <property type="molecule type" value="Genomic_DNA"/>
</dbReference>
<dbReference type="CDD" id="cd03529">
    <property type="entry name" value="Rieske_NirD"/>
    <property type="match status" value="1"/>
</dbReference>
<dbReference type="PROSITE" id="PS51300">
    <property type="entry name" value="NIRD"/>
    <property type="match status" value="1"/>
</dbReference>
<feature type="domain" description="Rieske" evidence="7">
    <location>
        <begin position="8"/>
        <end position="111"/>
    </location>
</feature>
<dbReference type="PANTHER" id="PTHR40562">
    <property type="match status" value="1"/>
</dbReference>
<dbReference type="Gene3D" id="2.102.10.10">
    <property type="entry name" value="Rieske [2Fe-2S] iron-sulphur domain"/>
    <property type="match status" value="1"/>
</dbReference>
<dbReference type="Proteomes" id="UP001521137">
    <property type="component" value="Unassembled WGS sequence"/>
</dbReference>
<comment type="caution">
    <text evidence="8">The sequence shown here is derived from an EMBL/GenBank/DDBJ whole genome shotgun (WGS) entry which is preliminary data.</text>
</comment>
<evidence type="ECO:0000256" key="6">
    <source>
        <dbReference type="ARBA" id="ARBA00023063"/>
    </source>
</evidence>
<reference evidence="8 9" key="1">
    <citation type="submission" date="2022-01" db="EMBL/GenBank/DDBJ databases">
        <title>Paraglaciecola sp. G1-23.</title>
        <authorList>
            <person name="Jin M.S."/>
            <person name="Han D.M."/>
            <person name="Kim H.M."/>
            <person name="Jeon C.O."/>
        </authorList>
    </citation>
    <scope>NUCLEOTIDE SEQUENCE [LARGE SCALE GENOMIC DNA]</scope>
    <source>
        <strain evidence="8 9">G1-23</strain>
    </source>
</reference>
<dbReference type="InterPro" id="IPR017941">
    <property type="entry name" value="Rieske_2Fe-2S"/>
</dbReference>